<name>A0A645D4H5_9ZZZZ</name>
<dbReference type="EMBL" id="VSSQ01032628">
    <property type="protein sequence ID" value="MPM83943.1"/>
    <property type="molecule type" value="Genomic_DNA"/>
</dbReference>
<organism evidence="1">
    <name type="scientific">bioreactor metagenome</name>
    <dbReference type="NCBI Taxonomy" id="1076179"/>
    <lineage>
        <taxon>unclassified sequences</taxon>
        <taxon>metagenomes</taxon>
        <taxon>ecological metagenomes</taxon>
    </lineage>
</organism>
<protein>
    <submittedName>
        <fullName evidence="1">Uncharacterized protein</fullName>
    </submittedName>
</protein>
<dbReference type="AlphaFoldDB" id="A0A645D4H5"/>
<accession>A0A645D4H5</accession>
<evidence type="ECO:0000313" key="1">
    <source>
        <dbReference type="EMBL" id="MPM83943.1"/>
    </source>
</evidence>
<reference evidence="1" key="1">
    <citation type="submission" date="2019-08" db="EMBL/GenBank/DDBJ databases">
        <authorList>
            <person name="Kucharzyk K."/>
            <person name="Murdoch R.W."/>
            <person name="Higgins S."/>
            <person name="Loffler F."/>
        </authorList>
    </citation>
    <scope>NUCLEOTIDE SEQUENCE</scope>
</reference>
<proteinExistence type="predicted"/>
<sequence length="47" mass="5587">MVLEITKKLKMQLQLNLINMVEEVLIQMRLYMIVAIIFPNQVEMLPI</sequence>
<gene>
    <name evidence="1" type="ORF">SDC9_131013</name>
</gene>
<comment type="caution">
    <text evidence="1">The sequence shown here is derived from an EMBL/GenBank/DDBJ whole genome shotgun (WGS) entry which is preliminary data.</text>
</comment>